<evidence type="ECO:0000313" key="1">
    <source>
        <dbReference type="EMBL" id="QQL44111.1"/>
    </source>
</evidence>
<evidence type="ECO:0000313" key="2">
    <source>
        <dbReference type="Proteomes" id="UP000475117"/>
    </source>
</evidence>
<dbReference type="KEGG" id="soa:G3M56_009410"/>
<dbReference type="AlphaFoldDB" id="A0A6B3L5W1"/>
<dbReference type="Proteomes" id="UP000475117">
    <property type="component" value="Chromosome"/>
</dbReference>
<sequence>MKITTTLVTSTVCCATAMASPLSDWFASPAAERGQLPESFASQELNSRDKVELAKQQVWQEYKAAATKLGWDKNIPTDARKMDDWINGNQIKPLVAKLGEKTMPYVVITNGEKPADGWPVYFCFHGGGRNPHATEAQTWPVNTKEWLAQMHLATTKWDAPGLYIIPRMADDRDGRWYYGYNQEFIDRMIHSAILFNDADPNKFFIMGISEGGYAAFRLGSMMADRWAGACGMAASEPLNTSPPENLRHVAFRCGIGENDTMFNRHILARDYFKELAKMAEANPGQYINFHDEQKGMGHGIDYEHGPRWISKYERTPTPKTITWTVIKQHDRHRNRLYWLVLDDYQGDLPLKLTAEATKGNVINLTAHTEKDGKLSEPQNLKLRVYLDESLADLAKPVTIRINGDEVFKGQVEASMEAIVRSTAERGDPEQVYPVQVPVAL</sequence>
<dbReference type="SUPFAM" id="SSF53474">
    <property type="entry name" value="alpha/beta-Hydrolases"/>
    <property type="match status" value="1"/>
</dbReference>
<gene>
    <name evidence="1" type="ORF">G3M56_009410</name>
</gene>
<accession>A0A6B3L5W1</accession>
<dbReference type="Gene3D" id="3.40.50.1820">
    <property type="entry name" value="alpha/beta hydrolase"/>
    <property type="match status" value="1"/>
</dbReference>
<dbReference type="InterPro" id="IPR029058">
    <property type="entry name" value="AB_hydrolase_fold"/>
</dbReference>
<name>A0A6B3L5W1_9BACT</name>
<keyword evidence="2" id="KW-1185">Reference proteome</keyword>
<protein>
    <submittedName>
        <fullName evidence="1">Uncharacterized protein</fullName>
    </submittedName>
</protein>
<proteinExistence type="predicted"/>
<reference evidence="1 2" key="1">
    <citation type="submission" date="2020-12" db="EMBL/GenBank/DDBJ databases">
        <title>Sulforoseuscoccus oceanibium gen. nov., sp. nov., a representative of the phylum Verrucomicrobia with special cytoplasmic membrane, and proposal of Sulforoseuscoccusaceae fam. nov.</title>
        <authorList>
            <person name="Xi F."/>
        </authorList>
    </citation>
    <scope>NUCLEOTIDE SEQUENCE [LARGE SCALE GENOMIC DNA]</scope>
    <source>
        <strain evidence="1 2">T37</strain>
    </source>
</reference>
<organism evidence="1 2">
    <name type="scientific">Sulfuriroseicoccus oceanibius</name>
    <dbReference type="NCBI Taxonomy" id="2707525"/>
    <lineage>
        <taxon>Bacteria</taxon>
        <taxon>Pseudomonadati</taxon>
        <taxon>Verrucomicrobiota</taxon>
        <taxon>Verrucomicrobiia</taxon>
        <taxon>Verrucomicrobiales</taxon>
        <taxon>Verrucomicrobiaceae</taxon>
        <taxon>Sulfuriroseicoccus</taxon>
    </lineage>
</organism>
<dbReference type="RefSeq" id="WP_164362572.1">
    <property type="nucleotide sequence ID" value="NZ_CP066776.1"/>
</dbReference>
<dbReference type="EMBL" id="CP066776">
    <property type="protein sequence ID" value="QQL44111.1"/>
    <property type="molecule type" value="Genomic_DNA"/>
</dbReference>